<name>A0AAW0YV77_9TREE</name>
<feature type="region of interest" description="Disordered" evidence="1">
    <location>
        <begin position="122"/>
        <end position="150"/>
    </location>
</feature>
<dbReference type="EMBL" id="JBCAWK010000010">
    <property type="protein sequence ID" value="KAK8847402.1"/>
    <property type="molecule type" value="Genomic_DNA"/>
</dbReference>
<reference evidence="2 3" key="1">
    <citation type="journal article" date="2024" name="bioRxiv">
        <title>Comparative genomics of Cryptococcus and Kwoniella reveals pathogenesis evolution and contrasting karyotype dynamics via intercentromeric recombination or chromosome fusion.</title>
        <authorList>
            <person name="Coelho M.A."/>
            <person name="David-Palma M."/>
            <person name="Shea T."/>
            <person name="Bowers K."/>
            <person name="McGinley-Smith S."/>
            <person name="Mohammad A.W."/>
            <person name="Gnirke A."/>
            <person name="Yurkov A.M."/>
            <person name="Nowrousian M."/>
            <person name="Sun S."/>
            <person name="Cuomo C.A."/>
            <person name="Heitman J."/>
        </authorList>
    </citation>
    <scope>NUCLEOTIDE SEQUENCE [LARGE SCALE GENOMIC DNA]</scope>
    <source>
        <strain evidence="2 3">CBS 13917</strain>
    </source>
</reference>
<dbReference type="Proteomes" id="UP001388673">
    <property type="component" value="Unassembled WGS sequence"/>
</dbReference>
<gene>
    <name evidence="2" type="ORF">IAR55_005260</name>
</gene>
<comment type="caution">
    <text evidence="2">The sequence shown here is derived from an EMBL/GenBank/DDBJ whole genome shotgun (WGS) entry which is preliminary data.</text>
</comment>
<evidence type="ECO:0000313" key="3">
    <source>
        <dbReference type="Proteomes" id="UP001388673"/>
    </source>
</evidence>
<evidence type="ECO:0000256" key="1">
    <source>
        <dbReference type="SAM" id="MobiDB-lite"/>
    </source>
</evidence>
<protein>
    <submittedName>
        <fullName evidence="2">Uncharacterized protein</fullName>
    </submittedName>
</protein>
<dbReference type="GeneID" id="92182518"/>
<dbReference type="AlphaFoldDB" id="A0AAW0YV77"/>
<proteinExistence type="predicted"/>
<sequence length="209" mass="22446">MRSTERPRLHLDFNTPATPPPTYSPYTYTTSPTSTSSRRSSTDSMESVTSTSTSMSTPKTPVGQRIIMGALVSTPTSMVDGEDVDEKDCSLFVPGIVLTEPPHPPTPRLPSPPIRQTVLLAPTSLPIPPPSSSSSSSRTKQEKNGNGNGVGPQLLPAFRAFLYPPPPTKRQTTINIRSMILIGVVVVGGWHLWSTLELGGLVEEALEIV</sequence>
<feature type="compositionally biased region" description="Basic and acidic residues" evidence="1">
    <location>
        <begin position="1"/>
        <end position="11"/>
    </location>
</feature>
<dbReference type="KEGG" id="kne:92182518"/>
<feature type="region of interest" description="Disordered" evidence="1">
    <location>
        <begin position="1"/>
        <end position="61"/>
    </location>
</feature>
<keyword evidence="3" id="KW-1185">Reference proteome</keyword>
<evidence type="ECO:0000313" key="2">
    <source>
        <dbReference type="EMBL" id="KAK8847402.1"/>
    </source>
</evidence>
<feature type="compositionally biased region" description="Low complexity" evidence="1">
    <location>
        <begin position="24"/>
        <end position="57"/>
    </location>
</feature>
<dbReference type="RefSeq" id="XP_066800920.1">
    <property type="nucleotide sequence ID" value="XM_066948352.1"/>
</dbReference>
<accession>A0AAW0YV77</accession>
<organism evidence="2 3">
    <name type="scientific">Kwoniella newhampshirensis</name>
    <dbReference type="NCBI Taxonomy" id="1651941"/>
    <lineage>
        <taxon>Eukaryota</taxon>
        <taxon>Fungi</taxon>
        <taxon>Dikarya</taxon>
        <taxon>Basidiomycota</taxon>
        <taxon>Agaricomycotina</taxon>
        <taxon>Tremellomycetes</taxon>
        <taxon>Tremellales</taxon>
        <taxon>Cryptococcaceae</taxon>
        <taxon>Kwoniella</taxon>
    </lineage>
</organism>